<feature type="transmembrane region" description="Helical" evidence="11">
    <location>
        <begin position="63"/>
        <end position="85"/>
    </location>
</feature>
<keyword evidence="4 11" id="KW-1133">Transmembrane helix</keyword>
<dbReference type="GO" id="GO:0005254">
    <property type="term" value="F:chloride channel activity"/>
    <property type="evidence" value="ECO:0007669"/>
    <property type="project" value="UniProtKB-KW"/>
</dbReference>
<dbReference type="CDD" id="cd00400">
    <property type="entry name" value="Voltage_gated_ClC"/>
    <property type="match status" value="1"/>
</dbReference>
<evidence type="ECO:0000256" key="10">
    <source>
        <dbReference type="SAM" id="MobiDB-lite"/>
    </source>
</evidence>
<keyword evidence="8" id="KW-0868">Chloride</keyword>
<feature type="transmembrane region" description="Helical" evidence="11">
    <location>
        <begin position="97"/>
        <end position="116"/>
    </location>
</feature>
<keyword evidence="2" id="KW-0813">Transport</keyword>
<sequence>MQVGPLILYSALVGALSGAAVAGFSWLLRTLQGFFMGNVLGYLPPGLVSEGGLNQVFAGPRHWLVVLLLPAVFVLASYLGTGRGLAWLLQAYREGRAIGFIEFIRGIFASLVQLSAGSPLGREGPMVAIGHWLGASVGRRFPLGGAGRYLPFAGIAAGFAAAFHAPVAGALLASEILFRGLVLEVTALAPALIGALAGFTVYGALIGYQPLLELPSATISWAQLAFGLLIGLLASGIGTLWLEGSRILGGLLLQLPFPLRHGLLGLALALALVFLPEALGDGLAWVQLGLSPILGLEFLAIAFLARFAILVLAGGVRAYGGYLTPAITMGGLLGLILSLAVPSFAPPVEITTLAGMCALLAGVARAPFAAVVLAGEMGSYSQLPLVLPAVFVAYALTSAQTYPDELPLPLEEPPVPADTLPAGEAPQRTADGLSPAHTPAAEGPRFESALQTSPPLPDPAEPGSPEKPRESIPSDKKPGTT</sequence>
<feature type="region of interest" description="Disordered" evidence="10">
    <location>
        <begin position="405"/>
        <end position="481"/>
    </location>
</feature>
<accession>D7BFZ8</accession>
<dbReference type="InterPro" id="IPR050368">
    <property type="entry name" value="ClC-type_chloride_channel"/>
</dbReference>
<feature type="compositionally biased region" description="Basic and acidic residues" evidence="10">
    <location>
        <begin position="464"/>
        <end position="481"/>
    </location>
</feature>
<dbReference type="Proteomes" id="UP000001916">
    <property type="component" value="Chromosome"/>
</dbReference>
<dbReference type="KEGG" id="msv:Mesil_1824"/>
<feature type="transmembrane region" description="Helical" evidence="11">
    <location>
        <begin position="353"/>
        <end position="373"/>
    </location>
</feature>
<protein>
    <submittedName>
        <fullName evidence="12">Cl-channel voltage-gated family protein</fullName>
    </submittedName>
</protein>
<feature type="transmembrane region" description="Helical" evidence="11">
    <location>
        <begin position="185"/>
        <end position="208"/>
    </location>
</feature>
<feature type="transmembrane region" description="Helical" evidence="11">
    <location>
        <begin position="149"/>
        <end position="173"/>
    </location>
</feature>
<evidence type="ECO:0000256" key="8">
    <source>
        <dbReference type="ARBA" id="ARBA00023214"/>
    </source>
</evidence>
<dbReference type="EMBL" id="CP002042">
    <property type="protein sequence ID" value="ADH63701.1"/>
    <property type="molecule type" value="Genomic_DNA"/>
</dbReference>
<dbReference type="GO" id="GO:0034707">
    <property type="term" value="C:chloride channel complex"/>
    <property type="evidence" value="ECO:0007669"/>
    <property type="project" value="UniProtKB-KW"/>
</dbReference>
<dbReference type="HOGENOM" id="CLU_594377_0_0_0"/>
<gene>
    <name evidence="12" type="ordered locus">Mesil_1824</name>
</gene>
<evidence type="ECO:0000256" key="6">
    <source>
        <dbReference type="ARBA" id="ARBA00023136"/>
    </source>
</evidence>
<dbReference type="Pfam" id="PF00654">
    <property type="entry name" value="Voltage_CLC"/>
    <property type="match status" value="1"/>
</dbReference>
<evidence type="ECO:0000256" key="4">
    <source>
        <dbReference type="ARBA" id="ARBA00022989"/>
    </source>
</evidence>
<dbReference type="PANTHER" id="PTHR43427">
    <property type="entry name" value="CHLORIDE CHANNEL PROTEIN CLC-E"/>
    <property type="match status" value="1"/>
</dbReference>
<name>D7BFZ8_ALLS1</name>
<dbReference type="PRINTS" id="PR00762">
    <property type="entry name" value="CLCHANNEL"/>
</dbReference>
<dbReference type="InterPro" id="IPR001807">
    <property type="entry name" value="ClC"/>
</dbReference>
<feature type="transmembrane region" description="Helical" evidence="11">
    <location>
        <begin position="220"/>
        <end position="242"/>
    </location>
</feature>
<keyword evidence="7" id="KW-0869">Chloride channel</keyword>
<proteinExistence type="predicted"/>
<keyword evidence="9" id="KW-0407">Ion channel</keyword>
<evidence type="ECO:0000313" key="12">
    <source>
        <dbReference type="EMBL" id="ADH63701.1"/>
    </source>
</evidence>
<keyword evidence="6 11" id="KW-0472">Membrane</keyword>
<feature type="transmembrane region" description="Helical" evidence="11">
    <location>
        <begin position="263"/>
        <end position="286"/>
    </location>
</feature>
<dbReference type="InterPro" id="IPR014743">
    <property type="entry name" value="Cl-channel_core"/>
</dbReference>
<evidence type="ECO:0000313" key="13">
    <source>
        <dbReference type="Proteomes" id="UP000001916"/>
    </source>
</evidence>
<evidence type="ECO:0000256" key="3">
    <source>
        <dbReference type="ARBA" id="ARBA00022692"/>
    </source>
</evidence>
<feature type="transmembrane region" description="Helical" evidence="11">
    <location>
        <begin position="292"/>
        <end position="312"/>
    </location>
</feature>
<evidence type="ECO:0000256" key="11">
    <source>
        <dbReference type="SAM" id="Phobius"/>
    </source>
</evidence>
<keyword evidence="5" id="KW-0406">Ion transport</keyword>
<evidence type="ECO:0000256" key="5">
    <source>
        <dbReference type="ARBA" id="ARBA00023065"/>
    </source>
</evidence>
<keyword evidence="13" id="KW-1185">Reference proteome</keyword>
<dbReference type="eggNOG" id="COG0038">
    <property type="taxonomic scope" value="Bacteria"/>
</dbReference>
<evidence type="ECO:0000256" key="7">
    <source>
        <dbReference type="ARBA" id="ARBA00023173"/>
    </source>
</evidence>
<evidence type="ECO:0000256" key="1">
    <source>
        <dbReference type="ARBA" id="ARBA00004141"/>
    </source>
</evidence>
<feature type="transmembrane region" description="Helical" evidence="11">
    <location>
        <begin position="6"/>
        <end position="27"/>
    </location>
</feature>
<comment type="subcellular location">
    <subcellularLocation>
        <location evidence="1">Membrane</location>
        <topology evidence="1">Multi-pass membrane protein</topology>
    </subcellularLocation>
</comment>
<feature type="transmembrane region" description="Helical" evidence="11">
    <location>
        <begin position="319"/>
        <end position="341"/>
    </location>
</feature>
<evidence type="ECO:0000256" key="9">
    <source>
        <dbReference type="ARBA" id="ARBA00023303"/>
    </source>
</evidence>
<dbReference type="STRING" id="526227.Mesil_1824"/>
<reference evidence="12 13" key="1">
    <citation type="journal article" date="2010" name="Stand. Genomic Sci.">
        <title>Complete genome sequence of Meiothermus silvanus type strain (VI-R2).</title>
        <authorList>
            <person name="Sikorski J."/>
            <person name="Tindall B.J."/>
            <person name="Lowry S."/>
            <person name="Lucas S."/>
            <person name="Nolan M."/>
            <person name="Copeland A."/>
            <person name="Glavina Del Rio T."/>
            <person name="Tice H."/>
            <person name="Cheng J.F."/>
            <person name="Han C."/>
            <person name="Pitluck S."/>
            <person name="Liolios K."/>
            <person name="Ivanova N."/>
            <person name="Mavromatis K."/>
            <person name="Mikhailova N."/>
            <person name="Pati A."/>
            <person name="Goodwin L."/>
            <person name="Chen A."/>
            <person name="Palaniappan K."/>
            <person name="Land M."/>
            <person name="Hauser L."/>
            <person name="Chang Y.J."/>
            <person name="Jeffries C.D."/>
            <person name="Rohde M."/>
            <person name="Goker M."/>
            <person name="Woyke T."/>
            <person name="Bristow J."/>
            <person name="Eisen J.A."/>
            <person name="Markowitz V."/>
            <person name="Hugenholtz P."/>
            <person name="Kyrpides N.C."/>
            <person name="Klenk H.P."/>
            <person name="Lapidus A."/>
        </authorList>
    </citation>
    <scope>NUCLEOTIDE SEQUENCE [LARGE SCALE GENOMIC DNA]</scope>
    <source>
        <strain evidence="13">ATCC 700542 / DSM 9946 / VI-R2</strain>
    </source>
</reference>
<evidence type="ECO:0000256" key="2">
    <source>
        <dbReference type="ARBA" id="ARBA00022448"/>
    </source>
</evidence>
<organism evidence="12 13">
    <name type="scientific">Allomeiothermus silvanus (strain ATCC 700542 / DSM 9946 / NBRC 106475 / NCIMB 13440 / VI-R2)</name>
    <name type="common">Thermus silvanus</name>
    <dbReference type="NCBI Taxonomy" id="526227"/>
    <lineage>
        <taxon>Bacteria</taxon>
        <taxon>Thermotogati</taxon>
        <taxon>Deinococcota</taxon>
        <taxon>Deinococci</taxon>
        <taxon>Thermales</taxon>
        <taxon>Thermaceae</taxon>
        <taxon>Allomeiothermus</taxon>
    </lineage>
</organism>
<dbReference type="Gene3D" id="1.10.3080.10">
    <property type="entry name" value="Clc chloride channel"/>
    <property type="match status" value="1"/>
</dbReference>
<dbReference type="PANTHER" id="PTHR43427:SF6">
    <property type="entry name" value="CHLORIDE CHANNEL PROTEIN CLC-E"/>
    <property type="match status" value="1"/>
</dbReference>
<dbReference type="SUPFAM" id="SSF81340">
    <property type="entry name" value="Clc chloride channel"/>
    <property type="match status" value="1"/>
</dbReference>
<keyword evidence="3 11" id="KW-0812">Transmembrane</keyword>
<dbReference type="AlphaFoldDB" id="D7BFZ8"/>